<evidence type="ECO:0000313" key="6">
    <source>
        <dbReference type="Proteomes" id="UP000316270"/>
    </source>
</evidence>
<keyword evidence="2" id="KW-0521">NADP</keyword>
<dbReference type="STRING" id="50376.A0A517LGD9"/>
<dbReference type="Proteomes" id="UP000316270">
    <property type="component" value="Chromosome 11"/>
</dbReference>
<keyword evidence="6" id="KW-1185">Reference proteome</keyword>
<dbReference type="SUPFAM" id="SSF51735">
    <property type="entry name" value="NAD(P)-binding Rossmann-fold domains"/>
    <property type="match status" value="1"/>
</dbReference>
<evidence type="ECO:0000256" key="1">
    <source>
        <dbReference type="ARBA" id="ARBA00006484"/>
    </source>
</evidence>
<evidence type="ECO:0000256" key="2">
    <source>
        <dbReference type="ARBA" id="ARBA00022857"/>
    </source>
</evidence>
<evidence type="ECO:0000256" key="4">
    <source>
        <dbReference type="RuleBase" id="RU000363"/>
    </source>
</evidence>
<evidence type="ECO:0008006" key="7">
    <source>
        <dbReference type="Google" id="ProtNLM"/>
    </source>
</evidence>
<comment type="similarity">
    <text evidence="1 4">Belongs to the short-chain dehydrogenases/reductases (SDR) family.</text>
</comment>
<dbReference type="FunFam" id="3.40.50.720:FF:000173">
    <property type="entry name" value="3-oxoacyl-[acyl-carrier protein] reductase"/>
    <property type="match status" value="1"/>
</dbReference>
<dbReference type="PROSITE" id="PS00061">
    <property type="entry name" value="ADH_SHORT"/>
    <property type="match status" value="1"/>
</dbReference>
<proteinExistence type="inferred from homology"/>
<organism evidence="5 6">
    <name type="scientific">Venturia effusa</name>
    <dbReference type="NCBI Taxonomy" id="50376"/>
    <lineage>
        <taxon>Eukaryota</taxon>
        <taxon>Fungi</taxon>
        <taxon>Dikarya</taxon>
        <taxon>Ascomycota</taxon>
        <taxon>Pezizomycotina</taxon>
        <taxon>Dothideomycetes</taxon>
        <taxon>Pleosporomycetidae</taxon>
        <taxon>Venturiales</taxon>
        <taxon>Venturiaceae</taxon>
        <taxon>Venturia</taxon>
    </lineage>
</organism>
<dbReference type="GO" id="GO:0048038">
    <property type="term" value="F:quinone binding"/>
    <property type="evidence" value="ECO:0007669"/>
    <property type="project" value="TreeGrafter"/>
</dbReference>
<dbReference type="PRINTS" id="PR00080">
    <property type="entry name" value="SDRFAMILY"/>
</dbReference>
<reference evidence="5 6" key="1">
    <citation type="submission" date="2019-07" db="EMBL/GenBank/DDBJ databases">
        <title>Finished genome of Venturia effusa.</title>
        <authorList>
            <person name="Young C.A."/>
            <person name="Cox M.P."/>
            <person name="Ganley A.R.D."/>
            <person name="David W.J."/>
        </authorList>
    </citation>
    <scope>NUCLEOTIDE SEQUENCE [LARGE SCALE GENOMIC DNA]</scope>
    <source>
        <strain evidence="6">albino</strain>
    </source>
</reference>
<dbReference type="GO" id="GO:0006633">
    <property type="term" value="P:fatty acid biosynthetic process"/>
    <property type="evidence" value="ECO:0007669"/>
    <property type="project" value="TreeGrafter"/>
</dbReference>
<protein>
    <recommendedName>
        <fullName evidence="7">3-oxoacyl-[acyl-carrier-protein] reductase</fullName>
    </recommendedName>
</protein>
<dbReference type="Pfam" id="PF00106">
    <property type="entry name" value="adh_short"/>
    <property type="match status" value="1"/>
</dbReference>
<dbReference type="InterPro" id="IPR020904">
    <property type="entry name" value="Sc_DH/Rdtase_CS"/>
</dbReference>
<dbReference type="InterPro" id="IPR002347">
    <property type="entry name" value="SDR_fam"/>
</dbReference>
<dbReference type="PRINTS" id="PR00081">
    <property type="entry name" value="GDHRDH"/>
</dbReference>
<sequence>MSRRVSKTIFPRPCSRSFIPIQRGYSTSPQNPAISKPTHVLITGGSRGIGLSIAHAFLRTGNHSIQITGRTSSTLETAIDSLQETCKLANPDTEFSDQTLALLIQGTRADASDPSIWKSVFAPLRKEHGAGWQIPDVLVNSAGVTYSSLLMAMKEESIHHVIDTNLKGTIFACQAVSKAMIRSRRGQSGIEPKKSLCIINISSLLATHGGKGSTVYAASKAGVLGFTRALAAELGPSGIRVNAIVPGYINTDMTQAMDPTARRKACEKIPLRRFGTVDEIAEAALFLARNEYANNCVINLDGGLSAAM</sequence>
<dbReference type="OrthoDB" id="1669814at2759"/>
<dbReference type="AlphaFoldDB" id="A0A517LGD9"/>
<name>A0A517LGD9_9PEZI</name>
<dbReference type="GO" id="GO:0016616">
    <property type="term" value="F:oxidoreductase activity, acting on the CH-OH group of donors, NAD or NADP as acceptor"/>
    <property type="evidence" value="ECO:0007669"/>
    <property type="project" value="TreeGrafter"/>
</dbReference>
<dbReference type="PANTHER" id="PTHR42760:SF133">
    <property type="entry name" value="3-OXOACYL-[ACYL-CARRIER-PROTEIN] REDUCTASE"/>
    <property type="match status" value="1"/>
</dbReference>
<dbReference type="EMBL" id="CP042195">
    <property type="protein sequence ID" value="QDS74679.1"/>
    <property type="molecule type" value="Genomic_DNA"/>
</dbReference>
<dbReference type="PANTHER" id="PTHR42760">
    <property type="entry name" value="SHORT-CHAIN DEHYDROGENASES/REDUCTASES FAMILY MEMBER"/>
    <property type="match status" value="1"/>
</dbReference>
<keyword evidence="3" id="KW-0560">Oxidoreductase</keyword>
<gene>
    <name evidence="5" type="ORF">FKW77_009573</name>
</gene>
<dbReference type="Gene3D" id="3.40.50.720">
    <property type="entry name" value="NAD(P)-binding Rossmann-like Domain"/>
    <property type="match status" value="1"/>
</dbReference>
<evidence type="ECO:0000313" key="5">
    <source>
        <dbReference type="EMBL" id="QDS74679.1"/>
    </source>
</evidence>
<dbReference type="InterPro" id="IPR036291">
    <property type="entry name" value="NAD(P)-bd_dom_sf"/>
</dbReference>
<accession>A0A517LGD9</accession>
<evidence type="ECO:0000256" key="3">
    <source>
        <dbReference type="ARBA" id="ARBA00023002"/>
    </source>
</evidence>